<name>A0A380TFV5_9ZZZZ</name>
<organism evidence="1">
    <name type="scientific">metagenome</name>
    <dbReference type="NCBI Taxonomy" id="256318"/>
    <lineage>
        <taxon>unclassified sequences</taxon>
        <taxon>metagenomes</taxon>
    </lineage>
</organism>
<dbReference type="EMBL" id="UIDG01000356">
    <property type="protein sequence ID" value="SUS07352.1"/>
    <property type="molecule type" value="Genomic_DNA"/>
</dbReference>
<protein>
    <submittedName>
        <fullName evidence="1">Uncharacterized protein</fullName>
    </submittedName>
</protein>
<evidence type="ECO:0000313" key="1">
    <source>
        <dbReference type="EMBL" id="SUS07352.1"/>
    </source>
</evidence>
<proteinExistence type="predicted"/>
<gene>
    <name evidence="1" type="ORF">DF3PB_4190007</name>
</gene>
<dbReference type="AlphaFoldDB" id="A0A380TFV5"/>
<accession>A0A380TFV5</accession>
<reference evidence="1" key="1">
    <citation type="submission" date="2018-07" db="EMBL/GenBank/DDBJ databases">
        <authorList>
            <person name="Quirk P.G."/>
            <person name="Krulwich T.A."/>
        </authorList>
    </citation>
    <scope>NUCLEOTIDE SEQUENCE</scope>
</reference>
<sequence>MASRLTGKAANDDCADWQQAWAPLPNADHGTPKGAAYWMT</sequence>